<dbReference type="AlphaFoldDB" id="A0A365H8Q4"/>
<accession>A0A365H8Q4</accession>
<dbReference type="Proteomes" id="UP000251891">
    <property type="component" value="Unassembled WGS sequence"/>
</dbReference>
<dbReference type="PANTHER" id="PTHR35526:SF3">
    <property type="entry name" value="ANTI-SIGMA-F FACTOR RSBW"/>
    <property type="match status" value="1"/>
</dbReference>
<proteinExistence type="predicted"/>
<organism evidence="1 2">
    <name type="scientific">Actinomadura craniellae</name>
    <dbReference type="NCBI Taxonomy" id="2231787"/>
    <lineage>
        <taxon>Bacteria</taxon>
        <taxon>Bacillati</taxon>
        <taxon>Actinomycetota</taxon>
        <taxon>Actinomycetes</taxon>
        <taxon>Streptosporangiales</taxon>
        <taxon>Thermomonosporaceae</taxon>
        <taxon>Actinomadura</taxon>
    </lineage>
</organism>
<protein>
    <recommendedName>
        <fullName evidence="3">ATP-binding protein</fullName>
    </recommendedName>
</protein>
<evidence type="ECO:0000313" key="1">
    <source>
        <dbReference type="EMBL" id="RAY15419.1"/>
    </source>
</evidence>
<dbReference type="EMBL" id="QLYX01000004">
    <property type="protein sequence ID" value="RAY15419.1"/>
    <property type="molecule type" value="Genomic_DNA"/>
</dbReference>
<evidence type="ECO:0000313" key="2">
    <source>
        <dbReference type="Proteomes" id="UP000251891"/>
    </source>
</evidence>
<gene>
    <name evidence="1" type="ORF">DPM19_12050</name>
</gene>
<dbReference type="PANTHER" id="PTHR35526">
    <property type="entry name" value="ANTI-SIGMA-F FACTOR RSBW-RELATED"/>
    <property type="match status" value="1"/>
</dbReference>
<evidence type="ECO:0008006" key="3">
    <source>
        <dbReference type="Google" id="ProtNLM"/>
    </source>
</evidence>
<keyword evidence="2" id="KW-1185">Reference proteome</keyword>
<dbReference type="Gene3D" id="3.30.565.10">
    <property type="entry name" value="Histidine kinase-like ATPase, C-terminal domain"/>
    <property type="match status" value="1"/>
</dbReference>
<dbReference type="InterPro" id="IPR050267">
    <property type="entry name" value="Anti-sigma-factor_SerPK"/>
</dbReference>
<reference evidence="1 2" key="1">
    <citation type="submission" date="2018-06" db="EMBL/GenBank/DDBJ databases">
        <title>Actinomadura craniellae sp. nov. isolated from marine sponge Craniella sp.</title>
        <authorList>
            <person name="Li L."/>
            <person name="Xu Q.H."/>
            <person name="Lin H.W."/>
            <person name="Lu Y.H."/>
        </authorList>
    </citation>
    <scope>NUCLEOTIDE SEQUENCE [LARGE SCALE GENOMIC DNA]</scope>
    <source>
        <strain evidence="1 2">LHW63021</strain>
    </source>
</reference>
<sequence>MRVIGFPRDLTCSNESILDGFSGCPDFPGHGVGGIEFREVIGTMSEWAELCTPSDRWLYQSALTWRCVYPGRADQVAHARRFVRSMLAGTGRCEDGEFIVSELASNALLHTLSGERRGWFGVEVGLAMHAWISVRDLGGRRTPSVGTAECSAGGLRGNGRGLLAVAELAVASGYNGDPVSGHTVWAQLALNPEPHLEVS</sequence>
<comment type="caution">
    <text evidence="1">The sequence shown here is derived from an EMBL/GenBank/DDBJ whole genome shotgun (WGS) entry which is preliminary data.</text>
</comment>
<dbReference type="InterPro" id="IPR036890">
    <property type="entry name" value="HATPase_C_sf"/>
</dbReference>
<name>A0A365H8Q4_9ACTN</name>